<keyword evidence="11" id="KW-1185">Reference proteome</keyword>
<name>A0ABX7BH84_9PROT</name>
<keyword evidence="10" id="KW-0614">Plasmid</keyword>
<dbReference type="Gene3D" id="3.30.565.10">
    <property type="entry name" value="Histidine kinase-like ATPase, C-terminal domain"/>
    <property type="match status" value="1"/>
</dbReference>
<dbReference type="CDD" id="cd00082">
    <property type="entry name" value="HisKA"/>
    <property type="match status" value="1"/>
</dbReference>
<reference evidence="10" key="1">
    <citation type="submission" date="2021-02" db="EMBL/GenBank/DDBJ databases">
        <title>Skermanella TT6 skin isolate.</title>
        <authorList>
            <person name="Lee K."/>
            <person name="Ganzorig M."/>
        </authorList>
    </citation>
    <scope>NUCLEOTIDE SEQUENCE</scope>
    <source>
        <strain evidence="10">TT6</strain>
    </source>
</reference>
<dbReference type="InterPro" id="IPR011006">
    <property type="entry name" value="CheY-like_superfamily"/>
</dbReference>
<accession>A0ABX7BH84</accession>
<evidence type="ECO:0000256" key="3">
    <source>
        <dbReference type="ARBA" id="ARBA00022553"/>
    </source>
</evidence>
<evidence type="ECO:0000313" key="10">
    <source>
        <dbReference type="EMBL" id="QQP93761.1"/>
    </source>
</evidence>
<dbReference type="PROSITE" id="PS50109">
    <property type="entry name" value="HIS_KIN"/>
    <property type="match status" value="1"/>
</dbReference>
<feature type="region of interest" description="Disordered" evidence="7">
    <location>
        <begin position="367"/>
        <end position="387"/>
    </location>
</feature>
<dbReference type="SUPFAM" id="SSF52172">
    <property type="entry name" value="CheY-like"/>
    <property type="match status" value="1"/>
</dbReference>
<geneLocation type="plasmid" evidence="10 11">
    <name>pTT6-2</name>
</geneLocation>
<dbReference type="EC" id="2.7.13.3" evidence="2"/>
<keyword evidence="3 6" id="KW-0597">Phosphoprotein</keyword>
<dbReference type="SUPFAM" id="SSF47384">
    <property type="entry name" value="Homodimeric domain of signal transducing histidine kinase"/>
    <property type="match status" value="1"/>
</dbReference>
<dbReference type="Pfam" id="PF02518">
    <property type="entry name" value="HATPase_c"/>
    <property type="match status" value="1"/>
</dbReference>
<organism evidence="10 11">
    <name type="scientific">Skermanella cutis</name>
    <dbReference type="NCBI Taxonomy" id="2775420"/>
    <lineage>
        <taxon>Bacteria</taxon>
        <taxon>Pseudomonadati</taxon>
        <taxon>Pseudomonadota</taxon>
        <taxon>Alphaproteobacteria</taxon>
        <taxon>Rhodospirillales</taxon>
        <taxon>Azospirillaceae</taxon>
        <taxon>Skermanella</taxon>
    </lineage>
</organism>
<dbReference type="InterPro" id="IPR003594">
    <property type="entry name" value="HATPase_dom"/>
</dbReference>
<comment type="catalytic activity">
    <reaction evidence="1">
        <text>ATP + protein L-histidine = ADP + protein N-phospho-L-histidine.</text>
        <dbReference type="EC" id="2.7.13.3"/>
    </reaction>
</comment>
<sequence length="387" mass="40991">MAKSKFLAAASHDLRQPMQSLFFVFTALERHVGTDAGQALLERLGQGLGALKDLLDSLLDVSKLDAGAIVPELADVPIGPLIDETAACFAPAAAAKGLRLLRDAACDVAVRSDRTLLGRIIRNLMENAIRYTEAGEVRIRCRPAADGVRVEIADTGIGIPPEHLDRIWEEFHQIGNQERDRSQGLGLGLAIVQRLSRLLGHPVEVHSVPGTGSVFSILLPAASRPLGAETRRTGPAADRAGDASGLGRVALAIDDDAIVLMGLRSMLEDRGYEVLAASSGDEAIAALERSGLTPDIVVTDYRLRNGQVGTDCLLRIQEFLGRKVPGVVLTGETGQDIVSEIVALGFGAAHKPITGAEMRAAIERQMARHAGASASPVPEESRVAEPA</sequence>
<evidence type="ECO:0000256" key="7">
    <source>
        <dbReference type="SAM" id="MobiDB-lite"/>
    </source>
</evidence>
<dbReference type="SUPFAM" id="SSF55874">
    <property type="entry name" value="ATPase domain of HSP90 chaperone/DNA topoisomerase II/histidine kinase"/>
    <property type="match status" value="1"/>
</dbReference>
<feature type="modified residue" description="4-aspartylphosphate" evidence="6">
    <location>
        <position position="300"/>
    </location>
</feature>
<protein>
    <recommendedName>
        <fullName evidence="2">histidine kinase</fullName>
        <ecNumber evidence="2">2.7.13.3</ecNumber>
    </recommendedName>
</protein>
<evidence type="ECO:0000259" key="8">
    <source>
        <dbReference type="PROSITE" id="PS50109"/>
    </source>
</evidence>
<dbReference type="Pfam" id="PF00072">
    <property type="entry name" value="Response_reg"/>
    <property type="match status" value="1"/>
</dbReference>
<evidence type="ECO:0000256" key="2">
    <source>
        <dbReference type="ARBA" id="ARBA00012438"/>
    </source>
</evidence>
<evidence type="ECO:0000256" key="6">
    <source>
        <dbReference type="PROSITE-ProRule" id="PRU00169"/>
    </source>
</evidence>
<evidence type="ECO:0000259" key="9">
    <source>
        <dbReference type="PROSITE" id="PS50110"/>
    </source>
</evidence>
<evidence type="ECO:0000313" key="11">
    <source>
        <dbReference type="Proteomes" id="UP000595197"/>
    </source>
</evidence>
<dbReference type="InterPro" id="IPR036097">
    <property type="entry name" value="HisK_dim/P_sf"/>
</dbReference>
<dbReference type="PANTHER" id="PTHR43047">
    <property type="entry name" value="TWO-COMPONENT HISTIDINE PROTEIN KINASE"/>
    <property type="match status" value="1"/>
</dbReference>
<dbReference type="EMBL" id="CP067422">
    <property type="protein sequence ID" value="QQP93761.1"/>
    <property type="molecule type" value="Genomic_DNA"/>
</dbReference>
<dbReference type="Gene3D" id="1.10.287.130">
    <property type="match status" value="1"/>
</dbReference>
<evidence type="ECO:0000256" key="1">
    <source>
        <dbReference type="ARBA" id="ARBA00000085"/>
    </source>
</evidence>
<gene>
    <name evidence="10" type="ORF">IGS68_32630</name>
</gene>
<dbReference type="InterPro" id="IPR005467">
    <property type="entry name" value="His_kinase_dom"/>
</dbReference>
<feature type="domain" description="Histidine kinase" evidence="8">
    <location>
        <begin position="9"/>
        <end position="223"/>
    </location>
</feature>
<proteinExistence type="predicted"/>
<dbReference type="SMART" id="SM00448">
    <property type="entry name" value="REC"/>
    <property type="match status" value="1"/>
</dbReference>
<dbReference type="PRINTS" id="PR00344">
    <property type="entry name" value="BCTRLSENSOR"/>
</dbReference>
<keyword evidence="4" id="KW-0808">Transferase</keyword>
<evidence type="ECO:0000256" key="4">
    <source>
        <dbReference type="ARBA" id="ARBA00022679"/>
    </source>
</evidence>
<dbReference type="Proteomes" id="UP000595197">
    <property type="component" value="Plasmid pTT6-2"/>
</dbReference>
<dbReference type="Pfam" id="PF00512">
    <property type="entry name" value="HisKA"/>
    <property type="match status" value="1"/>
</dbReference>
<dbReference type="SMART" id="SM00387">
    <property type="entry name" value="HATPase_c"/>
    <property type="match status" value="1"/>
</dbReference>
<dbReference type="InterPro" id="IPR001789">
    <property type="entry name" value="Sig_transdc_resp-reg_receiver"/>
</dbReference>
<dbReference type="Gene3D" id="3.40.50.2300">
    <property type="match status" value="1"/>
</dbReference>
<dbReference type="SMART" id="SM00388">
    <property type="entry name" value="HisKA"/>
    <property type="match status" value="1"/>
</dbReference>
<dbReference type="PANTHER" id="PTHR43047:SF9">
    <property type="entry name" value="HISTIDINE KINASE"/>
    <property type="match status" value="1"/>
</dbReference>
<dbReference type="InterPro" id="IPR036890">
    <property type="entry name" value="HATPase_C_sf"/>
</dbReference>
<evidence type="ECO:0000256" key="5">
    <source>
        <dbReference type="ARBA" id="ARBA00022777"/>
    </source>
</evidence>
<dbReference type="PROSITE" id="PS50110">
    <property type="entry name" value="RESPONSE_REGULATORY"/>
    <property type="match status" value="1"/>
</dbReference>
<dbReference type="InterPro" id="IPR003661">
    <property type="entry name" value="HisK_dim/P_dom"/>
</dbReference>
<dbReference type="CDD" id="cd00156">
    <property type="entry name" value="REC"/>
    <property type="match status" value="1"/>
</dbReference>
<dbReference type="InterPro" id="IPR004358">
    <property type="entry name" value="Sig_transdc_His_kin-like_C"/>
</dbReference>
<keyword evidence="5" id="KW-0418">Kinase</keyword>
<feature type="domain" description="Response regulatory" evidence="9">
    <location>
        <begin position="249"/>
        <end position="366"/>
    </location>
</feature>